<dbReference type="AlphaFoldDB" id="A0A0F9S875"/>
<dbReference type="EMBL" id="LAZR01000534">
    <property type="protein sequence ID" value="KKN65110.1"/>
    <property type="molecule type" value="Genomic_DNA"/>
</dbReference>
<feature type="compositionally biased region" description="Basic and acidic residues" evidence="1">
    <location>
        <begin position="39"/>
        <end position="60"/>
    </location>
</feature>
<evidence type="ECO:0000256" key="1">
    <source>
        <dbReference type="SAM" id="MobiDB-lite"/>
    </source>
</evidence>
<comment type="caution">
    <text evidence="2">The sequence shown here is derived from an EMBL/GenBank/DDBJ whole genome shotgun (WGS) entry which is preliminary data.</text>
</comment>
<organism evidence="2">
    <name type="scientific">marine sediment metagenome</name>
    <dbReference type="NCBI Taxonomy" id="412755"/>
    <lineage>
        <taxon>unclassified sequences</taxon>
        <taxon>metagenomes</taxon>
        <taxon>ecological metagenomes</taxon>
    </lineage>
</organism>
<proteinExistence type="predicted"/>
<feature type="compositionally biased region" description="Acidic residues" evidence="1">
    <location>
        <begin position="19"/>
        <end position="28"/>
    </location>
</feature>
<sequence>MLGKEMLVFLVGVVGLSSEQEEEDDEVEPTITLSVGEQDESHSTLDTSEGHVRELEEEAKMPPQSFSSSNNLPKRRVVVVNSPSTAARRRLPLQPPVQPVMNRGSESNGRSGLQGFFQSFGLVSPTLDKLRNPLPNQFDGMEKNYRLPQRVKRRRRMKGAFRI</sequence>
<evidence type="ECO:0000313" key="2">
    <source>
        <dbReference type="EMBL" id="KKN65110.1"/>
    </source>
</evidence>
<name>A0A0F9S875_9ZZZZ</name>
<reference evidence="2" key="1">
    <citation type="journal article" date="2015" name="Nature">
        <title>Complex archaea that bridge the gap between prokaryotes and eukaryotes.</title>
        <authorList>
            <person name="Spang A."/>
            <person name="Saw J.H."/>
            <person name="Jorgensen S.L."/>
            <person name="Zaremba-Niedzwiedzka K."/>
            <person name="Martijn J."/>
            <person name="Lind A.E."/>
            <person name="van Eijk R."/>
            <person name="Schleper C."/>
            <person name="Guy L."/>
            <person name="Ettema T.J."/>
        </authorList>
    </citation>
    <scope>NUCLEOTIDE SEQUENCE</scope>
</reference>
<gene>
    <name evidence="2" type="ORF">LCGC14_0484980</name>
</gene>
<protein>
    <submittedName>
        <fullName evidence="2">Uncharacterized protein</fullName>
    </submittedName>
</protein>
<accession>A0A0F9S875</accession>
<feature type="region of interest" description="Disordered" evidence="1">
    <location>
        <begin position="18"/>
        <end position="109"/>
    </location>
</feature>